<dbReference type="NCBIfam" id="TIGR03299">
    <property type="entry name" value="LGT_TIGR03299"/>
    <property type="match status" value="1"/>
</dbReference>
<proteinExistence type="predicted"/>
<evidence type="ECO:0000313" key="1">
    <source>
        <dbReference type="EMBL" id="QEM09193.1"/>
    </source>
</evidence>
<organism evidence="1 2">
    <name type="scientific">Mucilaginibacter rubeus</name>
    <dbReference type="NCBI Taxonomy" id="2027860"/>
    <lineage>
        <taxon>Bacteria</taxon>
        <taxon>Pseudomonadati</taxon>
        <taxon>Bacteroidota</taxon>
        <taxon>Sphingobacteriia</taxon>
        <taxon>Sphingobacteriales</taxon>
        <taxon>Sphingobacteriaceae</taxon>
        <taxon>Mucilaginibacter</taxon>
    </lineage>
</organism>
<keyword evidence="2" id="KW-1185">Reference proteome</keyword>
<dbReference type="RefSeq" id="WP_112569938.1">
    <property type="nucleotide sequence ID" value="NZ_CP043450.1"/>
</dbReference>
<gene>
    <name evidence="1" type="ORF">DEO27_003905</name>
</gene>
<reference evidence="1" key="1">
    <citation type="submission" date="2019-08" db="EMBL/GenBank/DDBJ databases">
        <title>Comparative genome analysis confer to the adaptation heavy metal polluted environment.</title>
        <authorList>
            <person name="Li Y."/>
        </authorList>
    </citation>
    <scope>NUCLEOTIDE SEQUENCE [LARGE SCALE GENOMIC DNA]</scope>
    <source>
        <strain evidence="1">P1</strain>
    </source>
</reference>
<name>A0A5C1HUS6_9SPHI</name>
<dbReference type="EMBL" id="CP043450">
    <property type="protein sequence ID" value="QEM09193.1"/>
    <property type="molecule type" value="Genomic_DNA"/>
</dbReference>
<protein>
    <submittedName>
        <fullName evidence="1">DUF945 domain-containing protein</fullName>
    </submittedName>
</protein>
<dbReference type="KEGG" id="mrub:DEO27_003905"/>
<dbReference type="InterPro" id="IPR026325">
    <property type="entry name" value="DUF932"/>
</dbReference>
<dbReference type="OrthoDB" id="576140at2"/>
<dbReference type="Pfam" id="PF06067">
    <property type="entry name" value="DUF932"/>
    <property type="match status" value="1"/>
</dbReference>
<dbReference type="InterPro" id="IPR017686">
    <property type="entry name" value="Phg/plasmid-like_prot"/>
</dbReference>
<dbReference type="Proteomes" id="UP000251402">
    <property type="component" value="Chromosome"/>
</dbReference>
<accession>A0A5C1HUS6</accession>
<evidence type="ECO:0000313" key="2">
    <source>
        <dbReference type="Proteomes" id="UP000251402"/>
    </source>
</evidence>
<sequence>METLSNQHIKPKVWQMIGKTINKNSTSAEAIQQAELDFEVLKHPNTHILPSGNHVISDKSFYTFRTDTEAILGDKIGRDYKVVQNTHAFDFFDSIVGGRGGIQYETAGALGYGETIFITAKLPGHIRVGRDDLIDQYLFLTSTHDGMGCINIAFTPVRIWCSNTLNAALKNCSNCIKIRHTASAEEKLKSAHTMLGLSDQLATELSAIFNRWTRVKITDPQVKRLIQLAIVPNKETYEKLKTGKEDELSSHYNNMVSSVFDYAMTSPTQQENTTRGTLFGAYNCITGYFQNVRNFRDEESKFKSIMYGTGLQRGQTAFDLCSDFARQGNAALVLN</sequence>
<dbReference type="AlphaFoldDB" id="A0A5C1HUS6"/>